<proteinExistence type="predicted"/>
<keyword evidence="2" id="KW-1185">Reference proteome</keyword>
<accession>S5ZMH9</accession>
<dbReference type="KEGG" id="thb:N186_07265"/>
<evidence type="ECO:0000313" key="2">
    <source>
        <dbReference type="Proteomes" id="UP000015543"/>
    </source>
</evidence>
<dbReference type="AlphaFoldDB" id="S5ZMH9"/>
<dbReference type="EMBL" id="CP006646">
    <property type="protein sequence ID" value="AGT35791.1"/>
    <property type="molecule type" value="Genomic_DNA"/>
</dbReference>
<organism evidence="1 2">
    <name type="scientific">Thermofilum adornatum</name>
    <dbReference type="NCBI Taxonomy" id="1365176"/>
    <lineage>
        <taxon>Archaea</taxon>
        <taxon>Thermoproteota</taxon>
        <taxon>Thermoprotei</taxon>
        <taxon>Thermofilales</taxon>
        <taxon>Thermofilaceae</taxon>
        <taxon>Thermofilum</taxon>
    </lineage>
</organism>
<gene>
    <name evidence="1" type="ORF">N186_07265</name>
</gene>
<reference evidence="1 2" key="1">
    <citation type="journal article" date="2013" name="Genome Announc.">
        <title>Complete Genomic Sequence of 'Thermofilum adornatus' Strain 1910bT, a Hyperthermophilic Anaerobic Organotrophic Crenarchaeon.</title>
        <authorList>
            <person name="Dominova I.N."/>
            <person name="Kublanov I.V."/>
            <person name="Podosokorskaya O.A."/>
            <person name="Derbikova K.S."/>
            <person name="Patrushev M.V."/>
            <person name="Toshchakov S.V."/>
        </authorList>
    </citation>
    <scope>NUCLEOTIDE SEQUENCE [LARGE SCALE GENOMIC DNA]</scope>
    <source>
        <strain evidence="2">1910b</strain>
    </source>
</reference>
<sequence>METTISPKFLYTKNIPRKMPKKHLFYLYVPH</sequence>
<protein>
    <submittedName>
        <fullName evidence="1">Uncharacterized protein</fullName>
    </submittedName>
</protein>
<dbReference type="HOGENOM" id="CLU_3394572_0_0_2"/>
<evidence type="ECO:0000313" key="1">
    <source>
        <dbReference type="EMBL" id="AGT35791.1"/>
    </source>
</evidence>
<name>S5ZMH9_9CREN</name>
<dbReference type="Proteomes" id="UP000015543">
    <property type="component" value="Chromosome"/>
</dbReference>